<organism evidence="1 2">
    <name type="scientific">Monilinia fructigena</name>
    <dbReference type="NCBI Taxonomy" id="38457"/>
    <lineage>
        <taxon>Eukaryota</taxon>
        <taxon>Fungi</taxon>
        <taxon>Dikarya</taxon>
        <taxon>Ascomycota</taxon>
        <taxon>Pezizomycotina</taxon>
        <taxon>Leotiomycetes</taxon>
        <taxon>Helotiales</taxon>
        <taxon>Sclerotiniaceae</taxon>
        <taxon>Monilinia</taxon>
    </lineage>
</organism>
<reference evidence="1 2" key="1">
    <citation type="submission" date="2018-06" db="EMBL/GenBank/DDBJ databases">
        <title>Genome Sequence of the Brown Rot Fungal Pathogen Monilinia fructigena.</title>
        <authorList>
            <person name="Landi L."/>
            <person name="De Miccolis Angelini R.M."/>
            <person name="Pollastro S."/>
            <person name="Abate D."/>
            <person name="Faretra F."/>
            <person name="Romanazzi G."/>
        </authorList>
    </citation>
    <scope>NUCLEOTIDE SEQUENCE [LARGE SCALE GENOMIC DNA]</scope>
    <source>
        <strain evidence="1 2">Mfrg269</strain>
    </source>
</reference>
<dbReference type="EMBL" id="QKRW01000003">
    <property type="protein sequence ID" value="RAL67375.1"/>
    <property type="molecule type" value="Genomic_DNA"/>
</dbReference>
<dbReference type="AlphaFoldDB" id="A0A395J4D7"/>
<dbReference type="Proteomes" id="UP000249056">
    <property type="component" value="Unassembled WGS sequence"/>
</dbReference>
<dbReference type="OrthoDB" id="3526303at2759"/>
<gene>
    <name evidence="1" type="ORF">DID88_008130</name>
</gene>
<sequence length="211" mass="23525">MSQSTGTTIDQSSIFPSDQAAIDRWMFNRARTEREHAAFREKMQFQSADFHHFLYKTAKTSPKIAVASPAWESIPFPVLAQSTTISEGHGVQNLAMNTSIDEIRDVPRRQPTPLDFVSRFHRQSSPDLQVQIPSVTCDRASYNGAQPGNKDALITVGAIFEVGRNSMEITPAPIQFEQSINLDTFHARAYNTATSSASVQSDTEMEIWEGE</sequence>
<protein>
    <submittedName>
        <fullName evidence="1">Uncharacterized protein</fullName>
    </submittedName>
</protein>
<evidence type="ECO:0000313" key="1">
    <source>
        <dbReference type="EMBL" id="RAL67375.1"/>
    </source>
</evidence>
<evidence type="ECO:0000313" key="2">
    <source>
        <dbReference type="Proteomes" id="UP000249056"/>
    </source>
</evidence>
<accession>A0A395J4D7</accession>
<comment type="caution">
    <text evidence="1">The sequence shown here is derived from an EMBL/GenBank/DDBJ whole genome shotgun (WGS) entry which is preliminary data.</text>
</comment>
<keyword evidence="2" id="KW-1185">Reference proteome</keyword>
<proteinExistence type="predicted"/>
<name>A0A395J4D7_9HELO</name>